<sequence length="129" mass="14391">MKKVLLITLLSIATCLSAFSQSVSSKKYDLVFTHPTTGDSQKGIHIKNSLPAEILLNDTTYIGKQDSLDEISYPDMGETSLNLNQDNLGIILNTATNYHLRVFKPTGNFPIQIYSPDSTRTYTLLIKEH</sequence>
<proteinExistence type="predicted"/>
<dbReference type="RefSeq" id="WP_146915807.1">
    <property type="nucleotide sequence ID" value="NZ_VORW01000002.1"/>
</dbReference>
<keyword evidence="1" id="KW-0732">Signal</keyword>
<reference evidence="2 3" key="1">
    <citation type="submission" date="2019-08" db="EMBL/GenBank/DDBJ databases">
        <title>Genomes sequence of Algoriphagus aquimarinus ACAM450.</title>
        <authorList>
            <person name="Bowman J.P."/>
        </authorList>
    </citation>
    <scope>NUCLEOTIDE SEQUENCE [LARGE SCALE GENOMIC DNA]</scope>
    <source>
        <strain evidence="2 3">ACAM 450</strain>
    </source>
</reference>
<feature type="signal peptide" evidence="1">
    <location>
        <begin position="1"/>
        <end position="20"/>
    </location>
</feature>
<comment type="caution">
    <text evidence="2">The sequence shown here is derived from an EMBL/GenBank/DDBJ whole genome shotgun (WGS) entry which is preliminary data.</text>
</comment>
<dbReference type="AlphaFoldDB" id="A0A5C7AZF6"/>
<dbReference type="EMBL" id="VORW01000002">
    <property type="protein sequence ID" value="TXE13577.1"/>
    <property type="molecule type" value="Genomic_DNA"/>
</dbReference>
<accession>A0A5C7AZF6</accession>
<evidence type="ECO:0000313" key="2">
    <source>
        <dbReference type="EMBL" id="TXE13577.1"/>
    </source>
</evidence>
<evidence type="ECO:0008006" key="4">
    <source>
        <dbReference type="Google" id="ProtNLM"/>
    </source>
</evidence>
<dbReference type="Proteomes" id="UP000321935">
    <property type="component" value="Unassembled WGS sequence"/>
</dbReference>
<feature type="chain" id="PRO_5022943162" description="DUF4138 domain-containing protein" evidence="1">
    <location>
        <begin position="21"/>
        <end position="129"/>
    </location>
</feature>
<name>A0A5C7AZF6_9BACT</name>
<evidence type="ECO:0000313" key="3">
    <source>
        <dbReference type="Proteomes" id="UP000321935"/>
    </source>
</evidence>
<evidence type="ECO:0000256" key="1">
    <source>
        <dbReference type="SAM" id="SignalP"/>
    </source>
</evidence>
<protein>
    <recommendedName>
        <fullName evidence="4">DUF4138 domain-containing protein</fullName>
    </recommendedName>
</protein>
<organism evidence="2 3">
    <name type="scientific">Algoriphagus aquimarinus</name>
    <dbReference type="NCBI Taxonomy" id="237018"/>
    <lineage>
        <taxon>Bacteria</taxon>
        <taxon>Pseudomonadati</taxon>
        <taxon>Bacteroidota</taxon>
        <taxon>Cytophagia</taxon>
        <taxon>Cytophagales</taxon>
        <taxon>Cyclobacteriaceae</taxon>
        <taxon>Algoriphagus</taxon>
    </lineage>
</organism>
<gene>
    <name evidence="2" type="ORF">ESV85_06275</name>
</gene>
<dbReference type="OrthoDB" id="827013at2"/>